<feature type="signal peptide" evidence="1">
    <location>
        <begin position="1"/>
        <end position="18"/>
    </location>
</feature>
<proteinExistence type="predicted"/>
<evidence type="ECO:0008006" key="4">
    <source>
        <dbReference type="Google" id="ProtNLM"/>
    </source>
</evidence>
<sequence>MYINALALVLAFAAVAFGDLKLHDPQGLQVFEQTGEALPRLYGNHQGAAGICLSDRRRYCQVAFNNELGILSNADWNSPQQLLYDINKKYKQGLDQGLLPLCTARTHLYQCLGTSYDVCMDRLGFVREGKTLANATMYTQIFKQLAFECTGGSIQSTQHWDCIESVRLSSTYSASVQTCTNQFNDAIAKSHGNQTVFCKEAGVLAMCLALNFQIPCGRDTAWWECERVRAAFQVDGYCPQLSCVHSAVPHIDGHHSYGSRAELVMKEFGTESAAARIYREVVDNAYAKLKRK</sequence>
<dbReference type="PANTHER" id="PTHR34311">
    <property type="entry name" value="PROTEIN CBG21698-RELATED"/>
    <property type="match status" value="1"/>
</dbReference>
<accession>A0AA39H5A1</accession>
<dbReference type="AlphaFoldDB" id="A0AA39H5A1"/>
<evidence type="ECO:0000256" key="1">
    <source>
        <dbReference type="SAM" id="SignalP"/>
    </source>
</evidence>
<evidence type="ECO:0000313" key="2">
    <source>
        <dbReference type="EMBL" id="KAK0399488.1"/>
    </source>
</evidence>
<comment type="caution">
    <text evidence="2">The sequence shown here is derived from an EMBL/GenBank/DDBJ whole genome shotgun (WGS) entry which is preliminary data.</text>
</comment>
<dbReference type="PANTHER" id="PTHR34311:SF3">
    <property type="entry name" value="DUF19 DOMAIN-CONTAINING PROTEIN"/>
    <property type="match status" value="1"/>
</dbReference>
<feature type="chain" id="PRO_5041214797" description="DUF19 domain-containing protein" evidence="1">
    <location>
        <begin position="19"/>
        <end position="292"/>
    </location>
</feature>
<dbReference type="EMBL" id="JAUCMV010000005">
    <property type="protein sequence ID" value="KAK0399488.1"/>
    <property type="molecule type" value="Genomic_DNA"/>
</dbReference>
<evidence type="ECO:0000313" key="3">
    <source>
        <dbReference type="Proteomes" id="UP001175271"/>
    </source>
</evidence>
<name>A0AA39H5A1_9BILA</name>
<gene>
    <name evidence="2" type="ORF">QR680_003071</name>
</gene>
<organism evidence="2 3">
    <name type="scientific">Steinernema hermaphroditum</name>
    <dbReference type="NCBI Taxonomy" id="289476"/>
    <lineage>
        <taxon>Eukaryota</taxon>
        <taxon>Metazoa</taxon>
        <taxon>Ecdysozoa</taxon>
        <taxon>Nematoda</taxon>
        <taxon>Chromadorea</taxon>
        <taxon>Rhabditida</taxon>
        <taxon>Tylenchina</taxon>
        <taxon>Panagrolaimomorpha</taxon>
        <taxon>Strongyloidoidea</taxon>
        <taxon>Steinernematidae</taxon>
        <taxon>Steinernema</taxon>
    </lineage>
</organism>
<keyword evidence="1" id="KW-0732">Signal</keyword>
<protein>
    <recommendedName>
        <fullName evidence="4">DUF19 domain-containing protein</fullName>
    </recommendedName>
</protein>
<keyword evidence="3" id="KW-1185">Reference proteome</keyword>
<reference evidence="2" key="1">
    <citation type="submission" date="2023-06" db="EMBL/GenBank/DDBJ databases">
        <title>Genomic analysis of the entomopathogenic nematode Steinernema hermaphroditum.</title>
        <authorList>
            <person name="Schwarz E.M."/>
            <person name="Heppert J.K."/>
            <person name="Baniya A."/>
            <person name="Schwartz H.T."/>
            <person name="Tan C.-H."/>
            <person name="Antoshechkin I."/>
            <person name="Sternberg P.W."/>
            <person name="Goodrich-Blair H."/>
            <person name="Dillman A.R."/>
        </authorList>
    </citation>
    <scope>NUCLEOTIDE SEQUENCE</scope>
    <source>
        <strain evidence="2">PS9179</strain>
        <tissue evidence="2">Whole animal</tissue>
    </source>
</reference>
<dbReference type="Proteomes" id="UP001175271">
    <property type="component" value="Unassembled WGS sequence"/>
</dbReference>